<dbReference type="Proteomes" id="UP001217476">
    <property type="component" value="Chromosome"/>
</dbReference>
<dbReference type="Pfam" id="PF00112">
    <property type="entry name" value="Peptidase_C1"/>
    <property type="match status" value="1"/>
</dbReference>
<feature type="domain" description="Peptidase C1A papain C-terminal" evidence="3">
    <location>
        <begin position="70"/>
        <end position="278"/>
    </location>
</feature>
<dbReference type="GO" id="GO:0006508">
    <property type="term" value="P:proteolysis"/>
    <property type="evidence" value="ECO:0007669"/>
    <property type="project" value="InterPro"/>
</dbReference>
<dbReference type="InterPro" id="IPR039417">
    <property type="entry name" value="Peptidase_C1A_papain-like"/>
</dbReference>
<dbReference type="SMART" id="SM00645">
    <property type="entry name" value="Pept_C1"/>
    <property type="match status" value="1"/>
</dbReference>
<proteinExistence type="inferred from homology"/>
<evidence type="ECO:0000256" key="2">
    <source>
        <dbReference type="ARBA" id="ARBA00023157"/>
    </source>
</evidence>
<evidence type="ECO:0000313" key="4">
    <source>
        <dbReference type="EMBL" id="WEK04965.1"/>
    </source>
</evidence>
<protein>
    <submittedName>
        <fullName evidence="4">C1 family peptidase</fullName>
    </submittedName>
</protein>
<reference evidence="4" key="1">
    <citation type="submission" date="2023-03" db="EMBL/GenBank/DDBJ databases">
        <title>Andean soil-derived lignocellulolytic bacterial consortium as a source of novel taxa and putative plastic-active enzymes.</title>
        <authorList>
            <person name="Diaz-Garcia L."/>
            <person name="Chuvochina M."/>
            <person name="Feuerriegel G."/>
            <person name="Bunk B."/>
            <person name="Sproer C."/>
            <person name="Streit W.R."/>
            <person name="Rodriguez L.M."/>
            <person name="Overmann J."/>
            <person name="Jimenez D.J."/>
        </authorList>
    </citation>
    <scope>NUCLEOTIDE SEQUENCE</scope>
    <source>
        <strain evidence="4">MAG 4196</strain>
    </source>
</reference>
<dbReference type="GO" id="GO:0008234">
    <property type="term" value="F:cysteine-type peptidase activity"/>
    <property type="evidence" value="ECO:0007669"/>
    <property type="project" value="InterPro"/>
</dbReference>
<dbReference type="Gene3D" id="3.90.70.10">
    <property type="entry name" value="Cysteine proteinases"/>
    <property type="match status" value="1"/>
</dbReference>
<dbReference type="CDD" id="cd02248">
    <property type="entry name" value="Peptidase_C1A"/>
    <property type="match status" value="1"/>
</dbReference>
<accession>A0AAJ5VW30</accession>
<evidence type="ECO:0000313" key="5">
    <source>
        <dbReference type="Proteomes" id="UP001217476"/>
    </source>
</evidence>
<sequence>MPNPNFDKLNQKIRAAGADWVAGETPLSKYYGTKSASKSLGLALTPEIAFGTLQSARSEDQISFAAAAPPPPEVDWRKQNNKNWVTPVRDQKSCGSCVAFATLASLESRLLIAHNKPGANFDLSEANLFHCGAPNSCDTGWQPELAFQHLRSNGVGLESNWPYIPRDEPCKAIPVAARIDGHNVAGTSTARKVAVGKGPVVAAMAVFGDFTAYTSGIYRHIEGGLVGYHAVCIIGYSDTQGCWIAKNSWNPRWGESGFFRIRYGECGIDTQFPFTYPTSVSLQNGVTIN</sequence>
<organism evidence="4 5">
    <name type="scientific">Candidatus Devosia phytovorans</name>
    <dbReference type="NCBI Taxonomy" id="3121372"/>
    <lineage>
        <taxon>Bacteria</taxon>
        <taxon>Pseudomonadati</taxon>
        <taxon>Pseudomonadota</taxon>
        <taxon>Alphaproteobacteria</taxon>
        <taxon>Hyphomicrobiales</taxon>
        <taxon>Devosiaceae</taxon>
        <taxon>Devosia</taxon>
    </lineage>
</organism>
<gene>
    <name evidence="4" type="ORF">P0Y65_01550</name>
</gene>
<dbReference type="PROSITE" id="PS00639">
    <property type="entry name" value="THIOL_PROTEASE_HIS"/>
    <property type="match status" value="1"/>
</dbReference>
<dbReference type="InterPro" id="IPR025660">
    <property type="entry name" value="Pept_his_AS"/>
</dbReference>
<dbReference type="PANTHER" id="PTHR12411">
    <property type="entry name" value="CYSTEINE PROTEASE FAMILY C1-RELATED"/>
    <property type="match status" value="1"/>
</dbReference>
<evidence type="ECO:0000259" key="3">
    <source>
        <dbReference type="SMART" id="SM00645"/>
    </source>
</evidence>
<keyword evidence="2" id="KW-1015">Disulfide bond</keyword>
<dbReference type="PROSITE" id="PS00640">
    <property type="entry name" value="THIOL_PROTEASE_ASN"/>
    <property type="match status" value="1"/>
</dbReference>
<dbReference type="InterPro" id="IPR013128">
    <property type="entry name" value="Peptidase_C1A"/>
</dbReference>
<dbReference type="AlphaFoldDB" id="A0AAJ5VW30"/>
<name>A0AAJ5VW30_9HYPH</name>
<dbReference type="InterPro" id="IPR000668">
    <property type="entry name" value="Peptidase_C1A_C"/>
</dbReference>
<dbReference type="InterPro" id="IPR025661">
    <property type="entry name" value="Pept_asp_AS"/>
</dbReference>
<evidence type="ECO:0000256" key="1">
    <source>
        <dbReference type="ARBA" id="ARBA00008455"/>
    </source>
</evidence>
<dbReference type="InterPro" id="IPR038765">
    <property type="entry name" value="Papain-like_cys_pep_sf"/>
</dbReference>
<dbReference type="EMBL" id="CP119312">
    <property type="protein sequence ID" value="WEK04965.1"/>
    <property type="molecule type" value="Genomic_DNA"/>
</dbReference>
<dbReference type="SUPFAM" id="SSF54001">
    <property type="entry name" value="Cysteine proteinases"/>
    <property type="match status" value="1"/>
</dbReference>
<comment type="similarity">
    <text evidence="1">Belongs to the peptidase C1 family.</text>
</comment>